<keyword evidence="3" id="KW-1185">Reference proteome</keyword>
<evidence type="ECO:0000313" key="3">
    <source>
        <dbReference type="Proteomes" id="UP000314983"/>
    </source>
</evidence>
<feature type="region of interest" description="Disordered" evidence="1">
    <location>
        <begin position="20"/>
        <end position="44"/>
    </location>
</feature>
<reference evidence="3" key="2">
    <citation type="journal article" date="2017" name="Sci. Adv.">
        <title>A tail of two voltages: Proteomic comparison of the three electric organs of the electric eel.</title>
        <authorList>
            <person name="Traeger L.L."/>
            <person name="Sabat G."/>
            <person name="Barrett-Wilt G.A."/>
            <person name="Wells G.B."/>
            <person name="Sussman M.R."/>
        </authorList>
    </citation>
    <scope>NUCLEOTIDE SEQUENCE [LARGE SCALE GENOMIC DNA]</scope>
</reference>
<organism evidence="2 3">
    <name type="scientific">Electrophorus electricus</name>
    <name type="common">Electric eel</name>
    <name type="synonym">Gymnotus electricus</name>
    <dbReference type="NCBI Taxonomy" id="8005"/>
    <lineage>
        <taxon>Eukaryota</taxon>
        <taxon>Metazoa</taxon>
        <taxon>Chordata</taxon>
        <taxon>Craniata</taxon>
        <taxon>Vertebrata</taxon>
        <taxon>Euteleostomi</taxon>
        <taxon>Actinopterygii</taxon>
        <taxon>Neopterygii</taxon>
        <taxon>Teleostei</taxon>
        <taxon>Ostariophysi</taxon>
        <taxon>Gymnotiformes</taxon>
        <taxon>Gymnotoidei</taxon>
        <taxon>Gymnotidae</taxon>
        <taxon>Electrophorus</taxon>
    </lineage>
</organism>
<proteinExistence type="predicted"/>
<dbReference type="Proteomes" id="UP000314983">
    <property type="component" value="Chromosome 24"/>
</dbReference>
<reference evidence="2" key="5">
    <citation type="submission" date="2025-09" db="UniProtKB">
        <authorList>
            <consortium name="Ensembl"/>
        </authorList>
    </citation>
    <scope>IDENTIFICATION</scope>
</reference>
<dbReference type="PANTHER" id="PTHR46810">
    <property type="entry name" value="INACTIVE POLYGLYCYLASE TTLL10"/>
    <property type="match status" value="1"/>
</dbReference>
<protein>
    <submittedName>
        <fullName evidence="2">Uncharacterized protein</fullName>
    </submittedName>
</protein>
<sequence>MCVWSGSICLAEHSLSRRVEMKQQVQPPQRQRNKGPKEPRGPGPFFFFGGRNGASIVVQYCESQGWQRIYDKTREDYKLKWCELKSSHNYYNFREGEQLVYQIPNNKVLTTKIGLLNSLREYDRVRSKVDHRQELRSNTTQLKNIYKIFREIY</sequence>
<evidence type="ECO:0000313" key="2">
    <source>
        <dbReference type="Ensembl" id="ENSEEEP00000030141.2"/>
    </source>
</evidence>
<dbReference type="GO" id="GO:0070737">
    <property type="term" value="F:protein-glycine ligase activity, elongating"/>
    <property type="evidence" value="ECO:0007669"/>
    <property type="project" value="TreeGrafter"/>
</dbReference>
<accession>A0A4W4FYF0</accession>
<dbReference type="InterPro" id="IPR027752">
    <property type="entry name" value="TTLL10"/>
</dbReference>
<reference evidence="2" key="3">
    <citation type="submission" date="2020-05" db="EMBL/GenBank/DDBJ databases">
        <title>Electrophorus electricus (electric eel) genome, fEleEle1, primary haplotype.</title>
        <authorList>
            <person name="Myers G."/>
            <person name="Meyer A."/>
            <person name="Fedrigo O."/>
            <person name="Formenti G."/>
            <person name="Rhie A."/>
            <person name="Tracey A."/>
            <person name="Sims Y."/>
            <person name="Jarvis E.D."/>
        </authorList>
    </citation>
    <scope>NUCLEOTIDE SEQUENCE [LARGE SCALE GENOMIC DNA]</scope>
</reference>
<dbReference type="Ensembl" id="ENSEEET00000030495.2">
    <property type="protein sequence ID" value="ENSEEEP00000030141.2"/>
    <property type="gene ID" value="ENSEEEG00000014451.2"/>
</dbReference>
<name>A0A4W4FYF0_ELEEL</name>
<reference evidence="2" key="4">
    <citation type="submission" date="2025-08" db="UniProtKB">
        <authorList>
            <consortium name="Ensembl"/>
        </authorList>
    </citation>
    <scope>IDENTIFICATION</scope>
</reference>
<dbReference type="GeneTree" id="ENSGT00940000160919"/>
<reference evidence="3" key="1">
    <citation type="journal article" date="2014" name="Science">
        <title>Nonhuman genetics. Genomic basis for the convergent evolution of electric organs.</title>
        <authorList>
            <person name="Gallant J.R."/>
            <person name="Traeger L.L."/>
            <person name="Volkening J.D."/>
            <person name="Moffett H."/>
            <person name="Chen P.H."/>
            <person name="Novina C.D."/>
            <person name="Phillips G.N.Jr."/>
            <person name="Anand R."/>
            <person name="Wells G.B."/>
            <person name="Pinch M."/>
            <person name="Guth R."/>
            <person name="Unguez G.A."/>
            <person name="Albert J.S."/>
            <person name="Zakon H.H."/>
            <person name="Samanta M.P."/>
            <person name="Sussman M.R."/>
        </authorList>
    </citation>
    <scope>NUCLEOTIDE SEQUENCE [LARGE SCALE GENOMIC DNA]</scope>
</reference>
<dbReference type="OMA" id="WSGSICL"/>
<evidence type="ECO:0000256" key="1">
    <source>
        <dbReference type="SAM" id="MobiDB-lite"/>
    </source>
</evidence>
<dbReference type="STRING" id="8005.ENSEEEP00000030141"/>
<dbReference type="PANTHER" id="PTHR46810:SF1">
    <property type="entry name" value="INACTIVE POLYGLYCYLASE TTLL10"/>
    <property type="match status" value="1"/>
</dbReference>
<dbReference type="AlphaFoldDB" id="A0A4W4FYF0"/>